<dbReference type="GeneID" id="89956484"/>
<reference evidence="2 3" key="1">
    <citation type="submission" date="2022-11" db="EMBL/GenBank/DDBJ databases">
        <title>Mucor velutinosus strain NIH1002 WGS.</title>
        <authorList>
            <person name="Subramanian P."/>
            <person name="Mullikin J.C."/>
            <person name="Segre J.A."/>
            <person name="Zelazny A.M."/>
        </authorList>
    </citation>
    <scope>NUCLEOTIDE SEQUENCE [LARGE SCALE GENOMIC DNA]</scope>
    <source>
        <strain evidence="2 3">NIH1002</strain>
    </source>
</reference>
<dbReference type="AlphaFoldDB" id="A0AAN7HY46"/>
<name>A0AAN7HY46_9FUNG</name>
<dbReference type="Proteomes" id="UP001304243">
    <property type="component" value="Unassembled WGS sequence"/>
</dbReference>
<dbReference type="Pfam" id="PF16944">
    <property type="entry name" value="KCH"/>
    <property type="match status" value="1"/>
</dbReference>
<keyword evidence="1" id="KW-1133">Transmembrane helix</keyword>
<gene>
    <name evidence="2" type="ORF">ATC70_012798</name>
</gene>
<evidence type="ECO:0000313" key="2">
    <source>
        <dbReference type="EMBL" id="KAK4511582.1"/>
    </source>
</evidence>
<proteinExistence type="predicted"/>
<feature type="transmembrane region" description="Helical" evidence="1">
    <location>
        <begin position="49"/>
        <end position="75"/>
    </location>
</feature>
<feature type="transmembrane region" description="Helical" evidence="1">
    <location>
        <begin position="221"/>
        <end position="248"/>
    </location>
</feature>
<evidence type="ECO:0000313" key="3">
    <source>
        <dbReference type="Proteomes" id="UP001304243"/>
    </source>
</evidence>
<sequence length="523" mass="60325">MSNAYKRASLVLQKATGPKWKQELVSDHKFDFIDIEDFREHNCILAIRYFLLLCSVVVSVMVYGADLWSAAILLIYDKWSLSTQPKIPFYISKWIYVGCIALSFMLLAWEIRKTRNVMATRDISLAVTNPLAYRTYSVKSYIHFCLLQKIKSSTRWSDVVIFYVFYTLKGWKRVIVAQGPRQIIAGITVYALLKSAWTDANGGFKFSSDWNTYGKDWPQRVALVLMCFTCILWILSALSILLAVLLYFPILCQIQGNLKEYCCHKIDKRIDELLEKQRKKRLRENERKYANSISSKKSKRYNKRDGDQVIEVLPALPTLPKITNVDLYAGEKKNSPWLYQHQEQQNSFYYDSQPMTPLESSYSLQRNPTNKYNPYNEAPRIQYQNAVHQPAKAYTQPDNASNYYYSDHPTAYNTPSTTPSYNRLASHDASTITTSKPHAYDDYSSVAHMTNGGYSQPSNDNYSLAAKSPSHQYHQQNASHYQQSYEDLSATTQSMNATSSYKDYFQTAAPHATTKQQTYTNYI</sequence>
<evidence type="ECO:0000256" key="1">
    <source>
        <dbReference type="SAM" id="Phobius"/>
    </source>
</evidence>
<dbReference type="PANTHER" id="PTHR36424">
    <property type="entry name" value="PHEROMONE-REGULATED MEMBRANE PROTEIN 6"/>
    <property type="match status" value="1"/>
</dbReference>
<protein>
    <recommendedName>
        <fullName evidence="4">Vacuole protein</fullName>
    </recommendedName>
</protein>
<evidence type="ECO:0008006" key="4">
    <source>
        <dbReference type="Google" id="ProtNLM"/>
    </source>
</evidence>
<organism evidence="2 3">
    <name type="scientific">Mucor velutinosus</name>
    <dbReference type="NCBI Taxonomy" id="708070"/>
    <lineage>
        <taxon>Eukaryota</taxon>
        <taxon>Fungi</taxon>
        <taxon>Fungi incertae sedis</taxon>
        <taxon>Mucoromycota</taxon>
        <taxon>Mucoromycotina</taxon>
        <taxon>Mucoromycetes</taxon>
        <taxon>Mucorales</taxon>
        <taxon>Mucorineae</taxon>
        <taxon>Mucoraceae</taxon>
        <taxon>Mucor</taxon>
    </lineage>
</organism>
<keyword evidence="1" id="KW-0812">Transmembrane</keyword>
<dbReference type="PANTHER" id="PTHR36424:SF1">
    <property type="entry name" value="LOW AFFINITY K(+) TRANSPORTER 1-RELATED"/>
    <property type="match status" value="1"/>
</dbReference>
<dbReference type="RefSeq" id="XP_064678248.1">
    <property type="nucleotide sequence ID" value="XM_064831968.1"/>
</dbReference>
<feature type="transmembrane region" description="Helical" evidence="1">
    <location>
        <begin position="87"/>
        <end position="109"/>
    </location>
</feature>
<dbReference type="InterPro" id="IPR031606">
    <property type="entry name" value="Kch1/2"/>
</dbReference>
<keyword evidence="3" id="KW-1185">Reference proteome</keyword>
<keyword evidence="1" id="KW-0472">Membrane</keyword>
<dbReference type="GO" id="GO:0015079">
    <property type="term" value="F:potassium ion transmembrane transporter activity"/>
    <property type="evidence" value="ECO:0007669"/>
    <property type="project" value="InterPro"/>
</dbReference>
<comment type="caution">
    <text evidence="2">The sequence shown here is derived from an EMBL/GenBank/DDBJ whole genome shotgun (WGS) entry which is preliminary data.</text>
</comment>
<dbReference type="GO" id="GO:0005886">
    <property type="term" value="C:plasma membrane"/>
    <property type="evidence" value="ECO:0007669"/>
    <property type="project" value="InterPro"/>
</dbReference>
<accession>A0AAN7HY46</accession>
<dbReference type="EMBL" id="JASEJX010000030">
    <property type="protein sequence ID" value="KAK4511582.1"/>
    <property type="molecule type" value="Genomic_DNA"/>
</dbReference>